<protein>
    <recommendedName>
        <fullName evidence="1">B3/B4 tRNA-binding domain-containing protein</fullName>
    </recommendedName>
</protein>
<dbReference type="InterPro" id="IPR005146">
    <property type="entry name" value="B3/B4_tRNA-bd"/>
</dbReference>
<dbReference type="OrthoDB" id="276580at2"/>
<accession>A0A540X0W4</accession>
<dbReference type="GO" id="GO:0003723">
    <property type="term" value="F:RNA binding"/>
    <property type="evidence" value="ECO:0007669"/>
    <property type="project" value="InterPro"/>
</dbReference>
<evidence type="ECO:0000313" key="3">
    <source>
        <dbReference type="Proteomes" id="UP000315369"/>
    </source>
</evidence>
<evidence type="ECO:0000313" key="2">
    <source>
        <dbReference type="EMBL" id="TQF14885.1"/>
    </source>
</evidence>
<name>A0A540X0W4_9BACT</name>
<dbReference type="PANTHER" id="PTHR39209">
    <property type="match status" value="1"/>
</dbReference>
<dbReference type="EMBL" id="VIFM01000056">
    <property type="protein sequence ID" value="TQF14885.1"/>
    <property type="molecule type" value="Genomic_DNA"/>
</dbReference>
<proteinExistence type="predicted"/>
<comment type="caution">
    <text evidence="2">The sequence shown here is derived from an EMBL/GenBank/DDBJ whole genome shotgun (WGS) entry which is preliminary data.</text>
</comment>
<reference evidence="2 3" key="1">
    <citation type="submission" date="2019-06" db="EMBL/GenBank/DDBJ databases">
        <authorList>
            <person name="Livingstone P."/>
            <person name="Whitworth D."/>
        </authorList>
    </citation>
    <scope>NUCLEOTIDE SEQUENCE [LARGE SCALE GENOMIC DNA]</scope>
    <source>
        <strain evidence="2 3">AM401</strain>
    </source>
</reference>
<dbReference type="GO" id="GO:0004826">
    <property type="term" value="F:phenylalanine-tRNA ligase activity"/>
    <property type="evidence" value="ECO:0007669"/>
    <property type="project" value="InterPro"/>
</dbReference>
<evidence type="ECO:0000259" key="1">
    <source>
        <dbReference type="SMART" id="SM00873"/>
    </source>
</evidence>
<dbReference type="SMART" id="SM00873">
    <property type="entry name" value="B3_4"/>
    <property type="match status" value="1"/>
</dbReference>
<gene>
    <name evidence="2" type="ORF">FJV41_16395</name>
</gene>
<dbReference type="SUPFAM" id="SSF56037">
    <property type="entry name" value="PheT/TilS domain"/>
    <property type="match status" value="1"/>
</dbReference>
<dbReference type="AlphaFoldDB" id="A0A540X0W4"/>
<dbReference type="Proteomes" id="UP000315369">
    <property type="component" value="Unassembled WGS sequence"/>
</dbReference>
<feature type="domain" description="B3/B4 tRNA-binding" evidence="1">
    <location>
        <begin position="53"/>
        <end position="202"/>
    </location>
</feature>
<keyword evidence="3" id="KW-1185">Reference proteome</keyword>
<dbReference type="Pfam" id="PF03483">
    <property type="entry name" value="B3_4"/>
    <property type="match status" value="1"/>
</dbReference>
<dbReference type="Gene3D" id="3.50.40.10">
    <property type="entry name" value="Phenylalanyl-trna Synthetase, Chain B, domain 3"/>
    <property type="match status" value="1"/>
</dbReference>
<organism evidence="2 3">
    <name type="scientific">Myxococcus llanfairpwllgwyngyllgogerychwyrndrobwllllantysiliogogogochensis</name>
    <dbReference type="NCBI Taxonomy" id="2590453"/>
    <lineage>
        <taxon>Bacteria</taxon>
        <taxon>Pseudomonadati</taxon>
        <taxon>Myxococcota</taxon>
        <taxon>Myxococcia</taxon>
        <taxon>Myxococcales</taxon>
        <taxon>Cystobacterineae</taxon>
        <taxon>Myxococcaceae</taxon>
        <taxon>Myxococcus</taxon>
    </lineage>
</organism>
<dbReference type="RefSeq" id="WP_141643428.1">
    <property type="nucleotide sequence ID" value="NZ_VIFM01000056.1"/>
</dbReference>
<dbReference type="PANTHER" id="PTHR39209:SF2">
    <property type="entry name" value="CYTOPLASMIC PROTEIN"/>
    <property type="match status" value="1"/>
</dbReference>
<dbReference type="InterPro" id="IPR020825">
    <property type="entry name" value="Phe-tRNA_synthase-like_B3/B4"/>
</dbReference>
<sequence length="208" mass="22047">MLTVEPHPSLDTLAFTTTFPAPLGSLPSPEWLVALLKSDAAAPLSSDDAVRGAVRDMLRHGGYKPTGRGKPASEYLVRAATEGTLGSINTAVDLCNAVSLHSGLPISVVDLDRATAPFRVGIAPEGSQYVFNASGQSIDLAGLLCLFDAEGPCANAVKDAQRTKTNADTRRTLTVLWGARGLGDRTARAFTWYRELLERAGATVERLP</sequence>